<dbReference type="AlphaFoldDB" id="A0A645BTT4"/>
<dbReference type="EMBL" id="VSSQ01022030">
    <property type="protein sequence ID" value="MPM68041.1"/>
    <property type="molecule type" value="Genomic_DNA"/>
</dbReference>
<gene>
    <name evidence="1" type="ORF">SDC9_114967</name>
</gene>
<comment type="caution">
    <text evidence="1">The sequence shown here is derived from an EMBL/GenBank/DDBJ whole genome shotgun (WGS) entry which is preliminary data.</text>
</comment>
<proteinExistence type="predicted"/>
<sequence length="196" mass="22203">MIDDPATCHRKIEPGPGIPVLQDDDLFDRFAAQLVLKVDVRPRLPVDDARAVFPDRLDIVRADRPHRNRPASNTYRDAFRERFDVGTQRAGLARELLRIRRLRLPAAHPLPQGGGRRLPHHRIEGVVNRLPVRSILVIALIGRILHRFRAIIVDIRGGESSTPADILRPTALRILNHRLRRNTGLLRHGSSLLHVG</sequence>
<organism evidence="1">
    <name type="scientific">bioreactor metagenome</name>
    <dbReference type="NCBI Taxonomy" id="1076179"/>
    <lineage>
        <taxon>unclassified sequences</taxon>
        <taxon>metagenomes</taxon>
        <taxon>ecological metagenomes</taxon>
    </lineage>
</organism>
<reference evidence="1" key="1">
    <citation type="submission" date="2019-08" db="EMBL/GenBank/DDBJ databases">
        <authorList>
            <person name="Kucharzyk K."/>
            <person name="Murdoch R.W."/>
            <person name="Higgins S."/>
            <person name="Loffler F."/>
        </authorList>
    </citation>
    <scope>NUCLEOTIDE SEQUENCE</scope>
</reference>
<name>A0A645BTT4_9ZZZZ</name>
<evidence type="ECO:0000313" key="1">
    <source>
        <dbReference type="EMBL" id="MPM68041.1"/>
    </source>
</evidence>
<protein>
    <submittedName>
        <fullName evidence="1">Uncharacterized protein</fullName>
    </submittedName>
</protein>
<accession>A0A645BTT4</accession>